<comment type="caution">
    <text evidence="6">Lacks conserved residue(s) required for the propagation of feature annotation.</text>
</comment>
<dbReference type="Gene3D" id="2.60.120.260">
    <property type="entry name" value="Galactose-binding domain-like"/>
    <property type="match status" value="1"/>
</dbReference>
<evidence type="ECO:0000259" key="8">
    <source>
        <dbReference type="PROSITE" id="PS50026"/>
    </source>
</evidence>
<dbReference type="EMBL" id="JAIWYP010000001">
    <property type="protein sequence ID" value="KAH3881053.1"/>
    <property type="molecule type" value="Genomic_DNA"/>
</dbReference>
<dbReference type="InterPro" id="IPR000152">
    <property type="entry name" value="EGF-type_Asp/Asn_hydroxyl_site"/>
</dbReference>
<accession>A0A9D4RW49</accession>
<keyword evidence="2" id="KW-0732">Signal</keyword>
<dbReference type="PROSITE" id="PS00010">
    <property type="entry name" value="ASX_HYDROXYL"/>
    <property type="match status" value="1"/>
</dbReference>
<dbReference type="GO" id="GO:0005112">
    <property type="term" value="F:Notch binding"/>
    <property type="evidence" value="ECO:0007669"/>
    <property type="project" value="TreeGrafter"/>
</dbReference>
<dbReference type="PANTHER" id="PTHR12916">
    <property type="entry name" value="CYTOCHROME C OXIDASE POLYPEPTIDE VIC-2"/>
    <property type="match status" value="1"/>
</dbReference>
<keyword evidence="4 6" id="KW-1015">Disulfide bond</keyword>
<keyword evidence="3" id="KW-0677">Repeat</keyword>
<evidence type="ECO:0000256" key="2">
    <source>
        <dbReference type="ARBA" id="ARBA00022729"/>
    </source>
</evidence>
<keyword evidence="7" id="KW-0812">Transmembrane</keyword>
<evidence type="ECO:0000256" key="5">
    <source>
        <dbReference type="ARBA" id="ARBA00023180"/>
    </source>
</evidence>
<dbReference type="SMART" id="SM00179">
    <property type="entry name" value="EGF_CA"/>
    <property type="match status" value="3"/>
</dbReference>
<feature type="disulfide bond" evidence="6">
    <location>
        <begin position="395"/>
        <end position="404"/>
    </location>
</feature>
<dbReference type="SMART" id="SM00181">
    <property type="entry name" value="EGF"/>
    <property type="match status" value="3"/>
</dbReference>
<proteinExistence type="predicted"/>
<keyword evidence="7" id="KW-0472">Membrane</keyword>
<sequence>MVGNKGRHFLKHGLPSTPLFVRLKHIPWIMSSSTLANDNGMLETVIITDLRSDKGTSNQGPYSSLPSFLGIAHNCTSVIEIPAEDPDGDKVRCRWAEPSECGGGCTNLPINSVWLDPGTCKVTVNTERYDVNGTYRLAVMLEDYVPYKVNVGSKQHSAGTAFSKTPWQMTLRIIRVACDNTLRPEFVSPTVKDNVRVVYTKDMYNDRIPVHIPYYLTKLKINGSLDFMISGPSLMKYVYESDDLNRTDVMRLSVVWTPKPPDQKADFQFCVWGVDSIGLTSKPKCVLDIVFDNDNCSQVKCENNGTCRNIFDNPLESCVCDTGYVGKNCTQAIQCQDAPCLNNGTCFPSNGSFICACDREYTGVHCENRITACTSAPCQNGGTCLDQPGSFHCICPVNFTGHLCEISFTTTTKSTIVSSTNVSSSTVLPEDSFDQHTPLFWGIIAVLCALAVVALIVAIVIVKKIVQVKPQDTSASASTPVTHVSNVGRNF</sequence>
<feature type="disulfide bond" evidence="6">
    <location>
        <begin position="320"/>
        <end position="329"/>
    </location>
</feature>
<feature type="domain" description="EGF-like" evidence="8">
    <location>
        <begin position="331"/>
        <end position="367"/>
    </location>
</feature>
<reference evidence="9" key="2">
    <citation type="submission" date="2020-11" db="EMBL/GenBank/DDBJ databases">
        <authorList>
            <person name="McCartney M.A."/>
            <person name="Auch B."/>
            <person name="Kono T."/>
            <person name="Mallez S."/>
            <person name="Becker A."/>
            <person name="Gohl D.M."/>
            <person name="Silverstein K.A.T."/>
            <person name="Koren S."/>
            <person name="Bechman K.B."/>
            <person name="Herman A."/>
            <person name="Abrahante J.E."/>
            <person name="Garbe J."/>
        </authorList>
    </citation>
    <scope>NUCLEOTIDE SEQUENCE</scope>
    <source>
        <strain evidence="9">Duluth1</strain>
        <tissue evidence="9">Whole animal</tissue>
    </source>
</reference>
<dbReference type="PROSITE" id="PS50026">
    <property type="entry name" value="EGF_3"/>
    <property type="match status" value="3"/>
</dbReference>
<dbReference type="InterPro" id="IPR000742">
    <property type="entry name" value="EGF"/>
</dbReference>
<dbReference type="SUPFAM" id="SSF57184">
    <property type="entry name" value="Growth factor receptor domain"/>
    <property type="match status" value="1"/>
</dbReference>
<keyword evidence="1 6" id="KW-0245">EGF-like domain</keyword>
<keyword evidence="7" id="KW-1133">Transmembrane helix</keyword>
<dbReference type="InterPro" id="IPR009030">
    <property type="entry name" value="Growth_fac_rcpt_cys_sf"/>
</dbReference>
<dbReference type="GO" id="GO:0007219">
    <property type="term" value="P:Notch signaling pathway"/>
    <property type="evidence" value="ECO:0007669"/>
    <property type="project" value="TreeGrafter"/>
</dbReference>
<keyword evidence="5" id="KW-0325">Glycoprotein</keyword>
<dbReference type="PROSITE" id="PS00022">
    <property type="entry name" value="EGF_1"/>
    <property type="match status" value="3"/>
</dbReference>
<evidence type="ECO:0000256" key="1">
    <source>
        <dbReference type="ARBA" id="ARBA00022536"/>
    </source>
</evidence>
<evidence type="ECO:0000256" key="7">
    <source>
        <dbReference type="SAM" id="Phobius"/>
    </source>
</evidence>
<dbReference type="Proteomes" id="UP000828390">
    <property type="component" value="Unassembled WGS sequence"/>
</dbReference>
<name>A0A9D4RW49_DREPO</name>
<dbReference type="AlphaFoldDB" id="A0A9D4RW49"/>
<feature type="transmembrane region" description="Helical" evidence="7">
    <location>
        <begin position="439"/>
        <end position="462"/>
    </location>
</feature>
<dbReference type="GO" id="GO:0005509">
    <property type="term" value="F:calcium ion binding"/>
    <property type="evidence" value="ECO:0007669"/>
    <property type="project" value="InterPro"/>
</dbReference>
<evidence type="ECO:0000256" key="3">
    <source>
        <dbReference type="ARBA" id="ARBA00022737"/>
    </source>
</evidence>
<dbReference type="Pfam" id="PF00008">
    <property type="entry name" value="EGF"/>
    <property type="match status" value="2"/>
</dbReference>
<feature type="disulfide bond" evidence="6">
    <location>
        <begin position="357"/>
        <end position="366"/>
    </location>
</feature>
<dbReference type="InterPro" id="IPR001881">
    <property type="entry name" value="EGF-like_Ca-bd_dom"/>
</dbReference>
<dbReference type="SUPFAM" id="SSF57196">
    <property type="entry name" value="EGF/Laminin"/>
    <property type="match status" value="1"/>
</dbReference>
<evidence type="ECO:0000256" key="4">
    <source>
        <dbReference type="ARBA" id="ARBA00023157"/>
    </source>
</evidence>
<evidence type="ECO:0000313" key="9">
    <source>
        <dbReference type="EMBL" id="KAH3881053.1"/>
    </source>
</evidence>
<evidence type="ECO:0000313" key="10">
    <source>
        <dbReference type="Proteomes" id="UP000828390"/>
    </source>
</evidence>
<dbReference type="FunFam" id="2.10.25.10:FF:000472">
    <property type="entry name" value="Uncharacterized protein, isoform A"/>
    <property type="match status" value="1"/>
</dbReference>
<comment type="caution">
    <text evidence="9">The sequence shown here is derived from an EMBL/GenBank/DDBJ whole genome shotgun (WGS) entry which is preliminary data.</text>
</comment>
<evidence type="ECO:0000256" key="6">
    <source>
        <dbReference type="PROSITE-ProRule" id="PRU00076"/>
    </source>
</evidence>
<dbReference type="CDD" id="cd00054">
    <property type="entry name" value="EGF_CA"/>
    <property type="match status" value="3"/>
</dbReference>
<dbReference type="Gene3D" id="2.10.25.10">
    <property type="entry name" value="Laminin"/>
    <property type="match status" value="2"/>
</dbReference>
<protein>
    <recommendedName>
        <fullName evidence="8">EGF-like domain-containing protein</fullName>
    </recommendedName>
</protein>
<feature type="domain" description="EGF-like" evidence="8">
    <location>
        <begin position="292"/>
        <end position="330"/>
    </location>
</feature>
<dbReference type="PANTHER" id="PTHR12916:SF9">
    <property type="entry name" value="NEUROGENIC LOCUS NOTCH HOMOLOG PROTEIN 1-RELATED"/>
    <property type="match status" value="1"/>
</dbReference>
<gene>
    <name evidence="9" type="ORF">DPMN_004977</name>
</gene>
<dbReference type="PROSITE" id="PS01186">
    <property type="entry name" value="EGF_2"/>
    <property type="match status" value="1"/>
</dbReference>
<feature type="disulfide bond" evidence="6">
    <location>
        <begin position="301"/>
        <end position="318"/>
    </location>
</feature>
<keyword evidence="10" id="KW-1185">Reference proteome</keyword>
<reference evidence="9" key="1">
    <citation type="journal article" date="2019" name="bioRxiv">
        <title>The Genome of the Zebra Mussel, Dreissena polymorpha: A Resource for Invasive Species Research.</title>
        <authorList>
            <person name="McCartney M.A."/>
            <person name="Auch B."/>
            <person name="Kono T."/>
            <person name="Mallez S."/>
            <person name="Zhang Y."/>
            <person name="Obille A."/>
            <person name="Becker A."/>
            <person name="Abrahante J.E."/>
            <person name="Garbe J."/>
            <person name="Badalamenti J.P."/>
            <person name="Herman A."/>
            <person name="Mangelson H."/>
            <person name="Liachko I."/>
            <person name="Sullivan S."/>
            <person name="Sone E.D."/>
            <person name="Koren S."/>
            <person name="Silverstein K.A.T."/>
            <person name="Beckman K.B."/>
            <person name="Gohl D.M."/>
        </authorList>
    </citation>
    <scope>NUCLEOTIDE SEQUENCE</scope>
    <source>
        <strain evidence="9">Duluth1</strain>
        <tissue evidence="9">Whole animal</tissue>
    </source>
</reference>
<organism evidence="9 10">
    <name type="scientific">Dreissena polymorpha</name>
    <name type="common">Zebra mussel</name>
    <name type="synonym">Mytilus polymorpha</name>
    <dbReference type="NCBI Taxonomy" id="45954"/>
    <lineage>
        <taxon>Eukaryota</taxon>
        <taxon>Metazoa</taxon>
        <taxon>Spiralia</taxon>
        <taxon>Lophotrochozoa</taxon>
        <taxon>Mollusca</taxon>
        <taxon>Bivalvia</taxon>
        <taxon>Autobranchia</taxon>
        <taxon>Heteroconchia</taxon>
        <taxon>Euheterodonta</taxon>
        <taxon>Imparidentia</taxon>
        <taxon>Neoheterodontei</taxon>
        <taxon>Myida</taxon>
        <taxon>Dreissenoidea</taxon>
        <taxon>Dreissenidae</taxon>
        <taxon>Dreissena</taxon>
    </lineage>
</organism>
<feature type="domain" description="EGF-like" evidence="8">
    <location>
        <begin position="369"/>
        <end position="405"/>
    </location>
</feature>